<name>A0A1R3J5Y4_9ROSI</name>
<evidence type="ECO:0000313" key="1">
    <source>
        <dbReference type="EMBL" id="OMO90237.1"/>
    </source>
</evidence>
<dbReference type="OrthoDB" id="1929473at2759"/>
<gene>
    <name evidence="1" type="ORF">COLO4_19289</name>
</gene>
<dbReference type="Proteomes" id="UP000187203">
    <property type="component" value="Unassembled WGS sequence"/>
</dbReference>
<protein>
    <submittedName>
        <fullName evidence="1">Uncharacterized protein</fullName>
    </submittedName>
</protein>
<dbReference type="AlphaFoldDB" id="A0A1R3J5Y4"/>
<accession>A0A1R3J5Y4</accession>
<dbReference type="EMBL" id="AWUE01016578">
    <property type="protein sequence ID" value="OMO90237.1"/>
    <property type="molecule type" value="Genomic_DNA"/>
</dbReference>
<comment type="caution">
    <text evidence="1">The sequence shown here is derived from an EMBL/GenBank/DDBJ whole genome shotgun (WGS) entry which is preliminary data.</text>
</comment>
<proteinExistence type="predicted"/>
<organism evidence="1 2">
    <name type="scientific">Corchorus olitorius</name>
    <dbReference type="NCBI Taxonomy" id="93759"/>
    <lineage>
        <taxon>Eukaryota</taxon>
        <taxon>Viridiplantae</taxon>
        <taxon>Streptophyta</taxon>
        <taxon>Embryophyta</taxon>
        <taxon>Tracheophyta</taxon>
        <taxon>Spermatophyta</taxon>
        <taxon>Magnoliopsida</taxon>
        <taxon>eudicotyledons</taxon>
        <taxon>Gunneridae</taxon>
        <taxon>Pentapetalae</taxon>
        <taxon>rosids</taxon>
        <taxon>malvids</taxon>
        <taxon>Malvales</taxon>
        <taxon>Malvaceae</taxon>
        <taxon>Grewioideae</taxon>
        <taxon>Apeibeae</taxon>
        <taxon>Corchorus</taxon>
    </lineage>
</organism>
<sequence length="92" mass="10417">MAMLAKTGWKLQTRVQNLCTEVFQKKYLKGEQFVDLRSSGRCSATWRGLLQTRDCIRRGTRWRIGDGLVGKSSHKDQPYSGAGILGILKPFD</sequence>
<keyword evidence="2" id="KW-1185">Reference proteome</keyword>
<evidence type="ECO:0000313" key="2">
    <source>
        <dbReference type="Proteomes" id="UP000187203"/>
    </source>
</evidence>
<reference evidence="2" key="1">
    <citation type="submission" date="2013-09" db="EMBL/GenBank/DDBJ databases">
        <title>Corchorus olitorius genome sequencing.</title>
        <authorList>
            <person name="Alam M."/>
            <person name="Haque M.S."/>
            <person name="Islam M.S."/>
            <person name="Emdad E.M."/>
            <person name="Islam M.M."/>
            <person name="Ahmed B."/>
            <person name="Halim A."/>
            <person name="Hossen Q.M.M."/>
            <person name="Hossain M.Z."/>
            <person name="Ahmed R."/>
            <person name="Khan M.M."/>
            <person name="Islam R."/>
            <person name="Rashid M.M."/>
            <person name="Khan S.A."/>
            <person name="Rahman M.S."/>
            <person name="Alam M."/>
            <person name="Yahiya A.S."/>
            <person name="Khan M.S."/>
            <person name="Azam M.S."/>
            <person name="Haque T."/>
            <person name="Lashkar M.Z.H."/>
            <person name="Akhand A.I."/>
            <person name="Morshed G."/>
            <person name="Roy S."/>
            <person name="Uddin K.S."/>
            <person name="Rabeya T."/>
            <person name="Hossain A.S."/>
            <person name="Chowdhury A."/>
            <person name="Snigdha A.R."/>
            <person name="Mortoza M.S."/>
            <person name="Matin S.A."/>
            <person name="Hoque S.M.E."/>
            <person name="Islam M.K."/>
            <person name="Roy D.K."/>
            <person name="Haider R."/>
            <person name="Moosa M.M."/>
            <person name="Elias S.M."/>
            <person name="Hasan A.M."/>
            <person name="Jahan S."/>
            <person name="Shafiuddin M."/>
            <person name="Mahmood N."/>
            <person name="Shommy N.S."/>
        </authorList>
    </citation>
    <scope>NUCLEOTIDE SEQUENCE [LARGE SCALE GENOMIC DNA]</scope>
    <source>
        <strain evidence="2">cv. O-4</strain>
    </source>
</reference>